<accession>A0A2C6KJB1</accession>
<dbReference type="VEuPathDB" id="ToxoDB:CSUI_009613"/>
<evidence type="ECO:0000313" key="1">
    <source>
        <dbReference type="EMBL" id="PHJ16572.1"/>
    </source>
</evidence>
<organism evidence="1 2">
    <name type="scientific">Cystoisospora suis</name>
    <dbReference type="NCBI Taxonomy" id="483139"/>
    <lineage>
        <taxon>Eukaryota</taxon>
        <taxon>Sar</taxon>
        <taxon>Alveolata</taxon>
        <taxon>Apicomplexa</taxon>
        <taxon>Conoidasida</taxon>
        <taxon>Coccidia</taxon>
        <taxon>Eucoccidiorida</taxon>
        <taxon>Eimeriorina</taxon>
        <taxon>Sarcocystidae</taxon>
        <taxon>Cystoisospora</taxon>
    </lineage>
</organism>
<dbReference type="Proteomes" id="UP000221165">
    <property type="component" value="Unassembled WGS sequence"/>
</dbReference>
<dbReference type="EMBL" id="MIGC01005805">
    <property type="protein sequence ID" value="PHJ16572.1"/>
    <property type="molecule type" value="Genomic_DNA"/>
</dbReference>
<reference evidence="1 2" key="1">
    <citation type="journal article" date="2017" name="Int. J. Parasitol.">
        <title>The genome of the protozoan parasite Cystoisospora suis and a reverse vaccinology approach to identify vaccine candidates.</title>
        <authorList>
            <person name="Palmieri N."/>
            <person name="Shrestha A."/>
            <person name="Ruttkowski B."/>
            <person name="Beck T."/>
            <person name="Vogl C."/>
            <person name="Tomley F."/>
            <person name="Blake D.P."/>
            <person name="Joachim A."/>
        </authorList>
    </citation>
    <scope>NUCLEOTIDE SEQUENCE [LARGE SCALE GENOMIC DNA]</scope>
    <source>
        <strain evidence="1 2">Wien I</strain>
    </source>
</reference>
<sequence>MSSQSDELGRCVRDAVMDEFSSNALVRHSALELA</sequence>
<dbReference type="RefSeq" id="XP_067918299.1">
    <property type="nucleotide sequence ID" value="XM_068069726.1"/>
</dbReference>
<gene>
    <name evidence="1" type="ORF">CSUI_009613</name>
</gene>
<proteinExistence type="predicted"/>
<evidence type="ECO:0000313" key="2">
    <source>
        <dbReference type="Proteomes" id="UP000221165"/>
    </source>
</evidence>
<dbReference type="AlphaFoldDB" id="A0A2C6KJB1"/>
<keyword evidence="2" id="KW-1185">Reference proteome</keyword>
<name>A0A2C6KJB1_9APIC</name>
<comment type="caution">
    <text evidence="1">The sequence shown here is derived from an EMBL/GenBank/DDBJ whole genome shotgun (WGS) entry which is preliminary data.</text>
</comment>
<dbReference type="GeneID" id="94432937"/>
<protein>
    <submittedName>
        <fullName evidence="1">Uncharacterized protein</fullName>
    </submittedName>
</protein>